<sequence>MEDPRADAPDDLTGTVDDRQEQLALLPADALSADWLRRQLDNALAAWSAAETELDISKEAHTDY</sequence>
<name>A0ABP9MBC8_9MICO</name>
<keyword evidence="2" id="KW-1185">Reference proteome</keyword>
<comment type="caution">
    <text evidence="1">The sequence shown here is derived from an EMBL/GenBank/DDBJ whole genome shotgun (WGS) entry which is preliminary data.</text>
</comment>
<gene>
    <name evidence="1" type="ORF">GCM10025760_20960</name>
</gene>
<dbReference type="RefSeq" id="WP_194414744.1">
    <property type="nucleotide sequence ID" value="NZ_BAABKZ010000002.1"/>
</dbReference>
<organism evidence="1 2">
    <name type="scientific">Microbacterium yannicii</name>
    <dbReference type="NCBI Taxonomy" id="671622"/>
    <lineage>
        <taxon>Bacteria</taxon>
        <taxon>Bacillati</taxon>
        <taxon>Actinomycetota</taxon>
        <taxon>Actinomycetes</taxon>
        <taxon>Micrococcales</taxon>
        <taxon>Microbacteriaceae</taxon>
        <taxon>Microbacterium</taxon>
    </lineage>
</organism>
<dbReference type="Proteomes" id="UP001501407">
    <property type="component" value="Unassembled WGS sequence"/>
</dbReference>
<protein>
    <submittedName>
        <fullName evidence="1">Uncharacterized protein</fullName>
    </submittedName>
</protein>
<dbReference type="EMBL" id="BAABKZ010000002">
    <property type="protein sequence ID" value="GAA5092383.1"/>
    <property type="molecule type" value="Genomic_DNA"/>
</dbReference>
<evidence type="ECO:0000313" key="1">
    <source>
        <dbReference type="EMBL" id="GAA5092383.1"/>
    </source>
</evidence>
<evidence type="ECO:0000313" key="2">
    <source>
        <dbReference type="Proteomes" id="UP001501407"/>
    </source>
</evidence>
<proteinExistence type="predicted"/>
<reference evidence="2" key="1">
    <citation type="journal article" date="2019" name="Int. J. Syst. Evol. Microbiol.">
        <title>The Global Catalogue of Microorganisms (GCM) 10K type strain sequencing project: providing services to taxonomists for standard genome sequencing and annotation.</title>
        <authorList>
            <consortium name="The Broad Institute Genomics Platform"/>
            <consortium name="The Broad Institute Genome Sequencing Center for Infectious Disease"/>
            <person name="Wu L."/>
            <person name="Ma J."/>
        </authorList>
    </citation>
    <scope>NUCLEOTIDE SEQUENCE [LARGE SCALE GENOMIC DNA]</scope>
    <source>
        <strain evidence="2">JCM 18959</strain>
    </source>
</reference>
<accession>A0ABP9MBC8</accession>